<name>A0ABR9PSI2_9BACT</name>
<dbReference type="InterPro" id="IPR016039">
    <property type="entry name" value="Thiolase-like"/>
</dbReference>
<evidence type="ECO:0000313" key="2">
    <source>
        <dbReference type="Proteomes" id="UP001516472"/>
    </source>
</evidence>
<dbReference type="Proteomes" id="UP001516472">
    <property type="component" value="Unassembled WGS sequence"/>
</dbReference>
<reference evidence="1 2" key="1">
    <citation type="submission" date="2020-02" db="EMBL/GenBank/DDBJ databases">
        <authorList>
            <person name="Babadi Z.K."/>
            <person name="Risdian C."/>
            <person name="Ebrahimipour G.H."/>
            <person name="Wink J."/>
        </authorList>
    </citation>
    <scope>NUCLEOTIDE SEQUENCE [LARGE SCALE GENOMIC DNA]</scope>
    <source>
        <strain evidence="1 2">ZKHCc1 1396</strain>
    </source>
</reference>
<comment type="caution">
    <text evidence="1">The sequence shown here is derived from an EMBL/GenBank/DDBJ whole genome shotgun (WGS) entry which is preliminary data.</text>
</comment>
<evidence type="ECO:0008006" key="3">
    <source>
        <dbReference type="Google" id="ProtNLM"/>
    </source>
</evidence>
<organism evidence="1 2">
    <name type="scientific">Corallococcus soli</name>
    <dbReference type="NCBI Taxonomy" id="2710757"/>
    <lineage>
        <taxon>Bacteria</taxon>
        <taxon>Pseudomonadati</taxon>
        <taxon>Myxococcota</taxon>
        <taxon>Myxococcia</taxon>
        <taxon>Myxococcales</taxon>
        <taxon>Cystobacterineae</taxon>
        <taxon>Myxococcaceae</taxon>
        <taxon>Corallococcus</taxon>
    </lineage>
</organism>
<keyword evidence="2" id="KW-1185">Reference proteome</keyword>
<dbReference type="RefSeq" id="WP_193428000.1">
    <property type="nucleotide sequence ID" value="NZ_CBCSIP010000342.1"/>
</dbReference>
<protein>
    <recommendedName>
        <fullName evidence="3">Beta-ketoacyl synthase N-terminal domain-containing protein</fullName>
    </recommendedName>
</protein>
<dbReference type="Gene3D" id="3.40.47.10">
    <property type="match status" value="1"/>
</dbReference>
<dbReference type="SUPFAM" id="SSF53901">
    <property type="entry name" value="Thiolase-like"/>
    <property type="match status" value="2"/>
</dbReference>
<dbReference type="EMBL" id="JAAIYO010000006">
    <property type="protein sequence ID" value="MBE4750804.1"/>
    <property type="molecule type" value="Genomic_DNA"/>
</dbReference>
<proteinExistence type="predicted"/>
<accession>A0ABR9PSI2</accession>
<gene>
    <name evidence="1" type="ORF">G4177_21780</name>
</gene>
<sequence>MDDDELRSVPLRGHAIQGLTDGFAGMARFLRLGDAALLDMLAYGAFAPDFLSGAHFLLHLPDDTYDEAHFERMEQPFYSAGERDKARRLRSEERAAFRGKLARRLLPELLALHGIRTSTAAHHCSFGGPAGFATCLLEAERLLRSRATKCCVLGGIDSLVAGDTLRTLQELGLLQHGHNPDGFFPGESAAFLCIERFETARARGARVEAWVGAAAHAREEASRFSGRPPTGAGLFQAIHAAYRRLGAPAPTVNLAIGNLNGSSHRANDFANTLVRLGQAGLPRDFRQWSTATSFGELGAATGAVATCLGVRAFVRGYANAPHALVWLESDGGGRGAFFLGDVPSRGDSSRRKGHT</sequence>
<evidence type="ECO:0000313" key="1">
    <source>
        <dbReference type="EMBL" id="MBE4750804.1"/>
    </source>
</evidence>